<keyword evidence="7" id="KW-1185">Reference proteome</keyword>
<proteinExistence type="inferred from homology"/>
<evidence type="ECO:0000313" key="7">
    <source>
        <dbReference type="Proteomes" id="UP001595713"/>
    </source>
</evidence>
<evidence type="ECO:0000256" key="4">
    <source>
        <dbReference type="ARBA" id="ARBA00023239"/>
    </source>
</evidence>
<evidence type="ECO:0000256" key="1">
    <source>
        <dbReference type="ARBA" id="ARBA00004761"/>
    </source>
</evidence>
<dbReference type="InterPro" id="IPR000887">
    <property type="entry name" value="Aldlse_KDPG_KHG"/>
</dbReference>
<dbReference type="Proteomes" id="UP001595713">
    <property type="component" value="Unassembled WGS sequence"/>
</dbReference>
<name>A0ABV7STI6_9SPHN</name>
<dbReference type="Gene3D" id="3.20.20.70">
    <property type="entry name" value="Aldolase class I"/>
    <property type="match status" value="1"/>
</dbReference>
<gene>
    <name evidence="6" type="ORF">ACFONA_02290</name>
</gene>
<dbReference type="PANTHER" id="PTHR30246">
    <property type="entry name" value="2-KETO-3-DEOXY-6-PHOSPHOGLUCONATE ALDOLASE"/>
    <property type="match status" value="1"/>
</dbReference>
<organism evidence="6 7">
    <name type="scientific">Sphingomonas hylomeconis</name>
    <dbReference type="NCBI Taxonomy" id="1395958"/>
    <lineage>
        <taxon>Bacteria</taxon>
        <taxon>Pseudomonadati</taxon>
        <taxon>Pseudomonadota</taxon>
        <taxon>Alphaproteobacteria</taxon>
        <taxon>Sphingomonadales</taxon>
        <taxon>Sphingomonadaceae</taxon>
        <taxon>Sphingomonas</taxon>
    </lineage>
</organism>
<evidence type="ECO:0000256" key="2">
    <source>
        <dbReference type="ARBA" id="ARBA00006906"/>
    </source>
</evidence>
<protein>
    <submittedName>
        <fullName evidence="6">2-dehydro-3-deoxy-6-phosphogalactonate aldolase</fullName>
        <ecNumber evidence="6">4.1.2.21</ecNumber>
    </submittedName>
</protein>
<comment type="pathway">
    <text evidence="1">Carbohydrate acid metabolism.</text>
</comment>
<dbReference type="GO" id="GO:0008674">
    <property type="term" value="F:2-dehydro-3-deoxy-6-phosphogalactonate aldolase activity"/>
    <property type="evidence" value="ECO:0007669"/>
    <property type="project" value="UniProtKB-EC"/>
</dbReference>
<keyword evidence="4 6" id="KW-0456">Lyase</keyword>
<comment type="caution">
    <text evidence="6">The sequence shown here is derived from an EMBL/GenBank/DDBJ whole genome shotgun (WGS) entry which is preliminary data.</text>
</comment>
<dbReference type="CDD" id="cd00452">
    <property type="entry name" value="KDPG_aldolase"/>
    <property type="match status" value="1"/>
</dbReference>
<dbReference type="Pfam" id="PF01081">
    <property type="entry name" value="Aldolase"/>
    <property type="match status" value="1"/>
</dbReference>
<comment type="similarity">
    <text evidence="2">Belongs to the KHG/KDPG aldolase family.</text>
</comment>
<dbReference type="EMBL" id="JBHRXP010000001">
    <property type="protein sequence ID" value="MFC3578982.1"/>
    <property type="molecule type" value="Genomic_DNA"/>
</dbReference>
<sequence length="213" mass="21355">MTHLTAFDAAFAELPLIAILRGVRPDEVEAVGTALVDAGFKILEVPLNSPEPFDGIARLAKAVAGRAVVGAGTVLRVEDVARVEAAGGTLIISPNANTAVIAEAAGRGLVSLPGIATPTEAFAALDAGASALKLFPAEAASPVVLKAMRAVLPKTTRILPVGGITPTTMAPWLQVGAAGFGLGGALYAAGMSADEVSARAADFVASYRALTTA</sequence>
<dbReference type="RefSeq" id="WP_261293625.1">
    <property type="nucleotide sequence ID" value="NZ_JANQBK010000004.1"/>
</dbReference>
<dbReference type="PANTHER" id="PTHR30246:SF1">
    <property type="entry name" value="2-DEHYDRO-3-DEOXY-6-PHOSPHOGALACTONATE ALDOLASE-RELATED"/>
    <property type="match status" value="1"/>
</dbReference>
<evidence type="ECO:0000256" key="5">
    <source>
        <dbReference type="ARBA" id="ARBA00023277"/>
    </source>
</evidence>
<comment type="subunit">
    <text evidence="3">Homotrimer.</text>
</comment>
<evidence type="ECO:0000256" key="3">
    <source>
        <dbReference type="ARBA" id="ARBA00011233"/>
    </source>
</evidence>
<dbReference type="SUPFAM" id="SSF51569">
    <property type="entry name" value="Aldolase"/>
    <property type="match status" value="1"/>
</dbReference>
<dbReference type="NCBIfam" id="NF006600">
    <property type="entry name" value="PRK09140.1"/>
    <property type="match status" value="1"/>
</dbReference>
<accession>A0ABV7STI6</accession>
<dbReference type="EC" id="4.1.2.21" evidence="6"/>
<keyword evidence="5" id="KW-0119">Carbohydrate metabolism</keyword>
<evidence type="ECO:0000313" key="6">
    <source>
        <dbReference type="EMBL" id="MFC3578982.1"/>
    </source>
</evidence>
<dbReference type="InterPro" id="IPR013785">
    <property type="entry name" value="Aldolase_TIM"/>
</dbReference>
<reference evidence="7" key="1">
    <citation type="journal article" date="2019" name="Int. J. Syst. Evol. Microbiol.">
        <title>The Global Catalogue of Microorganisms (GCM) 10K type strain sequencing project: providing services to taxonomists for standard genome sequencing and annotation.</title>
        <authorList>
            <consortium name="The Broad Institute Genomics Platform"/>
            <consortium name="The Broad Institute Genome Sequencing Center for Infectious Disease"/>
            <person name="Wu L."/>
            <person name="Ma J."/>
        </authorList>
    </citation>
    <scope>NUCLEOTIDE SEQUENCE [LARGE SCALE GENOMIC DNA]</scope>
    <source>
        <strain evidence="7">KCTC 42739</strain>
    </source>
</reference>